<keyword evidence="1" id="KW-0614">Plasmid</keyword>
<protein>
    <submittedName>
        <fullName evidence="1">Uncharacterized protein</fullName>
    </submittedName>
</protein>
<evidence type="ECO:0000313" key="1">
    <source>
        <dbReference type="EMBL" id="CDM79867.1"/>
    </source>
</evidence>
<proteinExistence type="predicted"/>
<dbReference type="AlphaFoldDB" id="A0A024HVF2"/>
<organism evidence="1">
    <name type="scientific">Klebsiella pneumoniae</name>
    <dbReference type="NCBI Taxonomy" id="573"/>
    <lineage>
        <taxon>Bacteria</taxon>
        <taxon>Pseudomonadati</taxon>
        <taxon>Pseudomonadota</taxon>
        <taxon>Gammaproteobacteria</taxon>
        <taxon>Enterobacterales</taxon>
        <taxon>Enterobacteriaceae</taxon>
        <taxon>Klebsiella/Raoultella group</taxon>
        <taxon>Klebsiella</taxon>
        <taxon>Klebsiella pneumoniae complex</taxon>
    </lineage>
</organism>
<gene>
    <name evidence="1" type="ORF">PENVA_0251</name>
</gene>
<dbReference type="EMBL" id="HG918041">
    <property type="protein sequence ID" value="CDM79867.1"/>
    <property type="molecule type" value="Genomic_DNA"/>
</dbReference>
<accession>A0A024HVF2</accession>
<sequence length="173" mass="19742">MYKPFSFDLIVSYITRWWGLSMTHSNERWYSVDGQLIDNKLVFNINEFNGTARYEKNFICSYCKGSGRHRISYANSSGKCSACKGTGKQGTLIKECFTLQMLFKKNYLAAKKIVSSRHWRESQGKNLSTLERQIMSSSNKNPFLKSLTLTIQSGRHLSTKQIAVAESILSQLS</sequence>
<geneLocation type="plasmid" evidence="1">
    <name>pENVA</name>
</geneLocation>
<reference evidence="1" key="1">
    <citation type="journal article" date="2014" name="Antimicrob. Agents Chemother.">
        <title>IncH-Type Plasmid Harboring blaCTX-M-15, blaDHA-1, and qnrB4 Genes Recovered from Animal Isolates.</title>
        <authorList>
            <person name="Schluter A."/>
            <person name="Nordmann P."/>
            <person name="Bonnin R.A."/>
            <person name="Millemann Y."/>
            <person name="Eikmeyer F.G."/>
            <person name="Wibberg D."/>
            <person name="Puhler A."/>
            <person name="Poirel L."/>
        </authorList>
    </citation>
    <scope>NUCLEOTIDE SEQUENCE [LARGE SCALE GENOMIC DNA]</scope>
    <source>
        <strain evidence="1">Kp15</strain>
        <plasmid evidence="1">pENVA</plasmid>
    </source>
</reference>
<name>A0A024HVF2_KLEPN</name>